<comment type="caution">
    <text evidence="2">The sequence shown here is derived from an EMBL/GenBank/DDBJ whole genome shotgun (WGS) entry which is preliminary data.</text>
</comment>
<keyword evidence="1" id="KW-0472">Membrane</keyword>
<feature type="transmembrane region" description="Helical" evidence="1">
    <location>
        <begin position="64"/>
        <end position="81"/>
    </location>
</feature>
<dbReference type="HOGENOM" id="CLU_2315517_0_0_11"/>
<dbReference type="EMBL" id="ACLJ02000001">
    <property type="protein sequence ID" value="EFK55422.1"/>
    <property type="molecule type" value="Genomic_DNA"/>
</dbReference>
<dbReference type="AlphaFoldDB" id="D7W9E2"/>
<proteinExistence type="predicted"/>
<feature type="transmembrane region" description="Helical" evidence="1">
    <location>
        <begin position="40"/>
        <end position="58"/>
    </location>
</feature>
<dbReference type="STRING" id="585529.HMPREF0291_10680"/>
<gene>
    <name evidence="2" type="ORF">HMPREF0291_10680</name>
</gene>
<sequence length="99" mass="10754">MAEEGVAIQRVQVESNAEIQRAVARSIDGNTQRSNRQQGIYTALTILIGVGAFLLAWFDKPVPAVFMAIVAFTPVFLMFAAHKKEPPIVPADSPQESEG</sequence>
<dbReference type="Proteomes" id="UP000004208">
    <property type="component" value="Unassembled WGS sequence"/>
</dbReference>
<keyword evidence="1" id="KW-1133">Transmembrane helix</keyword>
<keyword evidence="3" id="KW-1185">Reference proteome</keyword>
<evidence type="ECO:0000313" key="2">
    <source>
        <dbReference type="EMBL" id="EFK55422.1"/>
    </source>
</evidence>
<dbReference type="eggNOG" id="ENOG5031URK">
    <property type="taxonomic scope" value="Bacteria"/>
</dbReference>
<name>D7W9E2_9CORY</name>
<keyword evidence="1" id="KW-0812">Transmembrane</keyword>
<evidence type="ECO:0000313" key="3">
    <source>
        <dbReference type="Proteomes" id="UP000004208"/>
    </source>
</evidence>
<accession>D7W9E2</accession>
<evidence type="ECO:0000256" key="1">
    <source>
        <dbReference type="SAM" id="Phobius"/>
    </source>
</evidence>
<protein>
    <submittedName>
        <fullName evidence="2">Uncharacterized protein</fullName>
    </submittedName>
</protein>
<reference evidence="2" key="1">
    <citation type="submission" date="2010-06" db="EMBL/GenBank/DDBJ databases">
        <authorList>
            <person name="Muzny D."/>
            <person name="Qin X."/>
            <person name="Buhay C."/>
            <person name="Dugan-Rocha S."/>
            <person name="Ding Y."/>
            <person name="Chen G."/>
            <person name="Hawes A."/>
            <person name="Holder M."/>
            <person name="Jhangiani S."/>
            <person name="Johnson A."/>
            <person name="Khan Z."/>
            <person name="Li Z."/>
            <person name="Liu W."/>
            <person name="Liu X."/>
            <person name="Perez L."/>
            <person name="Shen H."/>
            <person name="Wang Q."/>
            <person name="Watt J."/>
            <person name="Xi L."/>
            <person name="Xin Y."/>
            <person name="Zhou J."/>
            <person name="Deng J."/>
            <person name="Jiang H."/>
            <person name="Liu Y."/>
            <person name="Qu J."/>
            <person name="Song X.-Z."/>
            <person name="Zhang L."/>
            <person name="Villasana D."/>
            <person name="Johnson A."/>
            <person name="Liu J."/>
            <person name="Liyanage D."/>
            <person name="Lorensuhewa L."/>
            <person name="Robinson T."/>
            <person name="Song A."/>
            <person name="Song B.-B."/>
            <person name="Dinh H."/>
            <person name="Thornton R."/>
            <person name="Coyle M."/>
            <person name="Francisco L."/>
            <person name="Jackson L."/>
            <person name="Javaid M."/>
            <person name="Korchina V."/>
            <person name="Kovar C."/>
            <person name="Mata R."/>
            <person name="Mathew T."/>
            <person name="Ngo R."/>
            <person name="Nguyen L."/>
            <person name="Nguyen N."/>
            <person name="Okwuonu G."/>
            <person name="Ongeri F."/>
            <person name="Pham C."/>
            <person name="Simmons D."/>
            <person name="Wilczek-Boney K."/>
            <person name="Hale W."/>
            <person name="Jakkamsetti A."/>
            <person name="Pham P."/>
            <person name="Ruth R."/>
            <person name="San Lucas F."/>
            <person name="Warren J."/>
            <person name="Zhang J."/>
            <person name="Zhao Z."/>
            <person name="Zhou C."/>
            <person name="Zhu D."/>
            <person name="Lee S."/>
            <person name="Bess C."/>
            <person name="Blankenburg K."/>
            <person name="Forbes L."/>
            <person name="Fu Q."/>
            <person name="Gubbala S."/>
            <person name="Hirani K."/>
            <person name="Jayaseelan J.C."/>
            <person name="Lara F."/>
            <person name="Munidasa M."/>
            <person name="Palculict T."/>
            <person name="Patil S."/>
            <person name="Pu L.-L."/>
            <person name="Saada N."/>
            <person name="Tang L."/>
            <person name="Weissenberger G."/>
            <person name="Zhu Y."/>
            <person name="Hemphill L."/>
            <person name="Shang Y."/>
            <person name="Youmans B."/>
            <person name="Ayvaz T."/>
            <person name="Ross M."/>
            <person name="Santibanez J."/>
            <person name="Aqrawi P."/>
            <person name="Gross S."/>
            <person name="Joshi V."/>
            <person name="Fowler G."/>
            <person name="Nazareth L."/>
            <person name="Reid J."/>
            <person name="Worley K."/>
            <person name="Petrosino J."/>
            <person name="Highlander S."/>
            <person name="Gibbs R."/>
        </authorList>
    </citation>
    <scope>NUCLEOTIDE SEQUENCE [LARGE SCALE GENOMIC DNA]</scope>
    <source>
        <strain evidence="2">ATCC 33030</strain>
    </source>
</reference>
<organism evidence="2 3">
    <name type="scientific">Corynebacterium genitalium ATCC 33030</name>
    <dbReference type="NCBI Taxonomy" id="585529"/>
    <lineage>
        <taxon>Bacteria</taxon>
        <taxon>Bacillati</taxon>
        <taxon>Actinomycetota</taxon>
        <taxon>Actinomycetes</taxon>
        <taxon>Mycobacteriales</taxon>
        <taxon>Corynebacteriaceae</taxon>
        <taxon>Corynebacterium</taxon>
    </lineage>
</organism>